<dbReference type="InterPro" id="IPR036250">
    <property type="entry name" value="AcylCo_DH-like_C"/>
</dbReference>
<feature type="domain" description="Acyl-CoA oxidase/dehydrogenase middle" evidence="11">
    <location>
        <begin position="446"/>
        <end position="541"/>
    </location>
</feature>
<dbReference type="GO" id="GO:0033539">
    <property type="term" value="P:fatty acid beta-oxidation using acyl-CoA dehydrogenase"/>
    <property type="evidence" value="ECO:0007669"/>
    <property type="project" value="TreeGrafter"/>
</dbReference>
<protein>
    <recommendedName>
        <fullName evidence="9">NADP-dependent mannitol dehydrogenase</fullName>
        <ecNumber evidence="8">1.1.1.138</ecNumber>
    </recommendedName>
</protein>
<keyword evidence="14" id="KW-1185">Reference proteome</keyword>
<comment type="cofactor">
    <cofactor evidence="1">
        <name>FAD</name>
        <dbReference type="ChEBI" id="CHEBI:57692"/>
    </cofactor>
</comment>
<keyword evidence="7" id="KW-0560">Oxidoreductase</keyword>
<dbReference type="InterPro" id="IPR036291">
    <property type="entry name" value="NAD(P)-bd_dom_sf"/>
</dbReference>
<dbReference type="Gene3D" id="3.40.50.720">
    <property type="entry name" value="NAD(P)-binding Rossmann-like Domain"/>
    <property type="match status" value="1"/>
</dbReference>
<accession>A0A8H7MFF0</accession>
<evidence type="ECO:0000256" key="8">
    <source>
        <dbReference type="ARBA" id="ARBA00066645"/>
    </source>
</evidence>
<evidence type="ECO:0000256" key="5">
    <source>
        <dbReference type="ARBA" id="ARBA00022827"/>
    </source>
</evidence>
<comment type="similarity">
    <text evidence="2">Belongs to the short-chain dehydrogenases/reductases (SDR) family.</text>
</comment>
<name>A0A8H7MFF0_9PLEO</name>
<dbReference type="OrthoDB" id="10254877at2759"/>
<evidence type="ECO:0000256" key="2">
    <source>
        <dbReference type="ARBA" id="ARBA00006484"/>
    </source>
</evidence>
<comment type="caution">
    <text evidence="13">The sequence shown here is derived from an EMBL/GenBank/DDBJ whole genome shotgun (WGS) entry which is preliminary data.</text>
</comment>
<dbReference type="PANTHER" id="PTHR48083:SF28">
    <property type="entry name" value="ACYL-COA DEHYDROGENASE FAMILY PROTEIN (AFU_ORTHOLOGUE AFUA_6G10880)-RELATED"/>
    <property type="match status" value="1"/>
</dbReference>
<dbReference type="Pfam" id="PF13561">
    <property type="entry name" value="adh_short_C2"/>
    <property type="match status" value="1"/>
</dbReference>
<dbReference type="Gene3D" id="1.20.140.10">
    <property type="entry name" value="Butyryl-CoA Dehydrogenase, subunit A, domain 3"/>
    <property type="match status" value="1"/>
</dbReference>
<reference evidence="13" key="2">
    <citation type="submission" date="2020-09" db="EMBL/GenBank/DDBJ databases">
        <title>Reference genome assembly for Australian Ascochyta lentis isolate Al4.</title>
        <authorList>
            <person name="Lee R.C."/>
            <person name="Farfan-Caceres L.M."/>
            <person name="Debler J.W."/>
            <person name="Williams A.H."/>
            <person name="Henares B.M."/>
        </authorList>
    </citation>
    <scope>NUCLEOTIDE SEQUENCE</scope>
    <source>
        <strain evidence="13">Al4</strain>
    </source>
</reference>
<dbReference type="Gene3D" id="2.40.110.10">
    <property type="entry name" value="Butyryl-CoA Dehydrogenase, subunit A, domain 2"/>
    <property type="match status" value="1"/>
</dbReference>
<dbReference type="FunFam" id="3.40.50.720:FF:000090">
    <property type="entry name" value="NADP-dependent mannitol dehydrogenase"/>
    <property type="match status" value="1"/>
</dbReference>
<dbReference type="CDD" id="cd05352">
    <property type="entry name" value="MDH-like_SDR_c"/>
    <property type="match status" value="1"/>
</dbReference>
<dbReference type="InterPro" id="IPR013786">
    <property type="entry name" value="AcylCoA_DH/ox_N"/>
</dbReference>
<dbReference type="GO" id="GO:0005737">
    <property type="term" value="C:cytoplasm"/>
    <property type="evidence" value="ECO:0007669"/>
    <property type="project" value="TreeGrafter"/>
</dbReference>
<dbReference type="InterPro" id="IPR009100">
    <property type="entry name" value="AcylCoA_DH/oxidase_NM_dom_sf"/>
</dbReference>
<evidence type="ECO:0000256" key="3">
    <source>
        <dbReference type="ARBA" id="ARBA00009347"/>
    </source>
</evidence>
<dbReference type="EC" id="1.1.1.138" evidence="8"/>
<dbReference type="GO" id="GO:0050660">
    <property type="term" value="F:flavin adenine dinucleotide binding"/>
    <property type="evidence" value="ECO:0007669"/>
    <property type="project" value="InterPro"/>
</dbReference>
<dbReference type="Pfam" id="PF02771">
    <property type="entry name" value="Acyl-CoA_dh_N"/>
    <property type="match status" value="1"/>
</dbReference>
<dbReference type="PRINTS" id="PR00081">
    <property type="entry name" value="GDHRDH"/>
</dbReference>
<evidence type="ECO:0000256" key="4">
    <source>
        <dbReference type="ARBA" id="ARBA00022630"/>
    </source>
</evidence>
<dbReference type="EMBL" id="RZGK01000021">
    <property type="protein sequence ID" value="KAF9691192.1"/>
    <property type="molecule type" value="Genomic_DNA"/>
</dbReference>
<evidence type="ECO:0000259" key="10">
    <source>
        <dbReference type="Pfam" id="PF00441"/>
    </source>
</evidence>
<dbReference type="InterPro" id="IPR046373">
    <property type="entry name" value="Acyl-CoA_Oxase/DH_mid-dom_sf"/>
</dbReference>
<sequence>MVPIPKADELKDLFSLKGKVVIVTGASGPTGIGIEAARGCAEYGADLAITYNSRAEGAEKNAKELSEKYGVKVKAYKCQVGVYSQCEQLVQDVVKEFGKVDVFIANAGKTADNGILDATVEQWNEVIETDLTGTFNCARAVGLHFRERKTGSLVITASMSGHIANFPQEQTSYNVAKAGCIHLARSLANEWRDFARVNSISPGYIDTGLSDFVPADIQKLWHSMIPMGRDAKAKELKGAYVYFASDASSYCTGSDLLIDGGYCARDVFADTVTHIMSFPPAKPTLAPPVKQTAKRETFGNLGPWAEPSWYSSLASPYYNESHKRLRNALRSYIDDNVKPYMLEWEERGEAPVEERRKWARTGFAFGDVPEPYRPKDVPGPAGIPVGELDVFHLLVSTDESSRIEGGVGTALGGGSVIGVPPIVHHGTEEQKQKWLPGLFTWETSFCLGITEPSGGSDVANIQATAKKTPDGTHYVVNGYKKWITGIPTATHMTTAVRTGGSGMGGISVIVIPVNSKGFTWRRIPNSGQNGGGASFVELDDVQVPVENLLGKENEGFRIIMTNFNKERFIMSIGCNRKARTCLSESFDYANKRHTFGKPLIANQIISHKLATIGRYVESHWAWLEQLAYHIQQSPLGWQDPEIAGQIALSKVHGGRILEMANREAQQIFGGAGYQKGGPGAIVEQMSRDLRMMVVGGGSEEIIADLAVRQETALAKRRGWKL</sequence>
<dbReference type="GO" id="GO:0019594">
    <property type="term" value="P:mannitol metabolic process"/>
    <property type="evidence" value="ECO:0007669"/>
    <property type="project" value="UniProtKB-ARBA"/>
</dbReference>
<dbReference type="Pfam" id="PF02770">
    <property type="entry name" value="Acyl-CoA_dh_M"/>
    <property type="match status" value="1"/>
</dbReference>
<feature type="domain" description="Acyl-CoA dehydrogenase/oxidase C-terminal" evidence="10">
    <location>
        <begin position="553"/>
        <end position="707"/>
    </location>
</feature>
<dbReference type="Proteomes" id="UP000651452">
    <property type="component" value="Unassembled WGS sequence"/>
</dbReference>
<evidence type="ECO:0000313" key="13">
    <source>
        <dbReference type="EMBL" id="KAF9691192.1"/>
    </source>
</evidence>
<feature type="domain" description="Acyl-CoA dehydrogenase/oxidase N-terminal" evidence="12">
    <location>
        <begin position="320"/>
        <end position="440"/>
    </location>
</feature>
<dbReference type="Pfam" id="PF00441">
    <property type="entry name" value="Acyl-CoA_dh_1"/>
    <property type="match status" value="1"/>
</dbReference>
<evidence type="ECO:0000256" key="7">
    <source>
        <dbReference type="ARBA" id="ARBA00023002"/>
    </source>
</evidence>
<reference evidence="13" key="1">
    <citation type="submission" date="2018-12" db="EMBL/GenBank/DDBJ databases">
        <authorList>
            <person name="Syme R.A."/>
            <person name="Farfan-Caceres L."/>
            <person name="Lichtenzveig J."/>
        </authorList>
    </citation>
    <scope>NUCLEOTIDE SEQUENCE</scope>
    <source>
        <strain evidence="13">Al4</strain>
    </source>
</reference>
<organism evidence="13 14">
    <name type="scientific">Ascochyta lentis</name>
    <dbReference type="NCBI Taxonomy" id="205686"/>
    <lineage>
        <taxon>Eukaryota</taxon>
        <taxon>Fungi</taxon>
        <taxon>Dikarya</taxon>
        <taxon>Ascomycota</taxon>
        <taxon>Pezizomycotina</taxon>
        <taxon>Dothideomycetes</taxon>
        <taxon>Pleosporomycetidae</taxon>
        <taxon>Pleosporales</taxon>
        <taxon>Pleosporineae</taxon>
        <taxon>Didymellaceae</taxon>
        <taxon>Ascochyta</taxon>
    </lineage>
</organism>
<dbReference type="InterPro" id="IPR002347">
    <property type="entry name" value="SDR_fam"/>
</dbReference>
<gene>
    <name evidence="13" type="ORF">EKO04_010707</name>
</gene>
<proteinExistence type="inferred from homology"/>
<evidence type="ECO:0000313" key="14">
    <source>
        <dbReference type="Proteomes" id="UP000651452"/>
    </source>
</evidence>
<dbReference type="GO" id="GO:0003995">
    <property type="term" value="F:acyl-CoA dehydrogenase activity"/>
    <property type="evidence" value="ECO:0007669"/>
    <property type="project" value="TreeGrafter"/>
</dbReference>
<dbReference type="SUPFAM" id="SSF56645">
    <property type="entry name" value="Acyl-CoA dehydrogenase NM domain-like"/>
    <property type="match status" value="1"/>
</dbReference>
<keyword evidence="6" id="KW-0521">NADP</keyword>
<dbReference type="AlphaFoldDB" id="A0A8H7MFF0"/>
<dbReference type="InterPro" id="IPR037069">
    <property type="entry name" value="AcylCoA_DH/ox_N_sf"/>
</dbReference>
<dbReference type="GO" id="GO:0050085">
    <property type="term" value="F:mannitol 2-dehydrogenase (NADP+) activity"/>
    <property type="evidence" value="ECO:0007669"/>
    <property type="project" value="UniProtKB-EC"/>
</dbReference>
<evidence type="ECO:0000259" key="11">
    <source>
        <dbReference type="Pfam" id="PF02770"/>
    </source>
</evidence>
<dbReference type="Gene3D" id="1.10.540.10">
    <property type="entry name" value="Acyl-CoA dehydrogenase/oxidase, N-terminal domain"/>
    <property type="match status" value="1"/>
</dbReference>
<keyword evidence="4" id="KW-0285">Flavoprotein</keyword>
<dbReference type="InterPro" id="IPR050741">
    <property type="entry name" value="Acyl-CoA_dehydrogenase"/>
</dbReference>
<dbReference type="PANTHER" id="PTHR48083">
    <property type="entry name" value="MEDIUM-CHAIN SPECIFIC ACYL-COA DEHYDROGENASE, MITOCHONDRIAL-RELATED"/>
    <property type="match status" value="1"/>
</dbReference>
<keyword evidence="5" id="KW-0274">FAD</keyword>
<dbReference type="InterPro" id="IPR009075">
    <property type="entry name" value="AcylCo_DH/oxidase_C"/>
</dbReference>
<evidence type="ECO:0000259" key="12">
    <source>
        <dbReference type="Pfam" id="PF02771"/>
    </source>
</evidence>
<evidence type="ECO:0000256" key="1">
    <source>
        <dbReference type="ARBA" id="ARBA00001974"/>
    </source>
</evidence>
<evidence type="ECO:0000256" key="9">
    <source>
        <dbReference type="ARBA" id="ARBA00069279"/>
    </source>
</evidence>
<dbReference type="SUPFAM" id="SSF47203">
    <property type="entry name" value="Acyl-CoA dehydrogenase C-terminal domain-like"/>
    <property type="match status" value="1"/>
</dbReference>
<dbReference type="SUPFAM" id="SSF51735">
    <property type="entry name" value="NAD(P)-binding Rossmann-fold domains"/>
    <property type="match status" value="1"/>
</dbReference>
<dbReference type="InterPro" id="IPR006091">
    <property type="entry name" value="Acyl-CoA_Oxase/DH_mid-dom"/>
</dbReference>
<comment type="similarity">
    <text evidence="3">Belongs to the acyl-CoA dehydrogenase family.</text>
</comment>
<evidence type="ECO:0000256" key="6">
    <source>
        <dbReference type="ARBA" id="ARBA00022857"/>
    </source>
</evidence>